<evidence type="ECO:0000313" key="2">
    <source>
        <dbReference type="EMBL" id="JAE20267.1"/>
    </source>
</evidence>
<dbReference type="AlphaFoldDB" id="A0A0A9G706"/>
<feature type="region of interest" description="Disordered" evidence="1">
    <location>
        <begin position="25"/>
        <end position="73"/>
    </location>
</feature>
<evidence type="ECO:0000256" key="1">
    <source>
        <dbReference type="SAM" id="MobiDB-lite"/>
    </source>
</evidence>
<dbReference type="EMBL" id="GBRH01177629">
    <property type="protein sequence ID" value="JAE20267.1"/>
    <property type="molecule type" value="Transcribed_RNA"/>
</dbReference>
<feature type="compositionally biased region" description="Basic and acidic residues" evidence="1">
    <location>
        <begin position="25"/>
        <end position="42"/>
    </location>
</feature>
<name>A0A0A9G706_ARUDO</name>
<reference evidence="2" key="1">
    <citation type="submission" date="2014-09" db="EMBL/GenBank/DDBJ databases">
        <authorList>
            <person name="Magalhaes I.L.F."/>
            <person name="Oliveira U."/>
            <person name="Santos F.R."/>
            <person name="Vidigal T.H.D.A."/>
            <person name="Brescovit A.D."/>
            <person name="Santos A.J."/>
        </authorList>
    </citation>
    <scope>NUCLEOTIDE SEQUENCE</scope>
    <source>
        <tissue evidence="2">Shoot tissue taken approximately 20 cm above the soil surface</tissue>
    </source>
</reference>
<sequence length="73" mass="8297">MDEGGEERRSVLCFYARCGGFEKAEKKDEEELRKTESEERRPPGRQIRGAGGFPGPHSRSTESRICSYQQSSE</sequence>
<feature type="compositionally biased region" description="Polar residues" evidence="1">
    <location>
        <begin position="63"/>
        <end position="73"/>
    </location>
</feature>
<organism evidence="2">
    <name type="scientific">Arundo donax</name>
    <name type="common">Giant reed</name>
    <name type="synonym">Donax arundinaceus</name>
    <dbReference type="NCBI Taxonomy" id="35708"/>
    <lineage>
        <taxon>Eukaryota</taxon>
        <taxon>Viridiplantae</taxon>
        <taxon>Streptophyta</taxon>
        <taxon>Embryophyta</taxon>
        <taxon>Tracheophyta</taxon>
        <taxon>Spermatophyta</taxon>
        <taxon>Magnoliopsida</taxon>
        <taxon>Liliopsida</taxon>
        <taxon>Poales</taxon>
        <taxon>Poaceae</taxon>
        <taxon>PACMAD clade</taxon>
        <taxon>Arundinoideae</taxon>
        <taxon>Arundineae</taxon>
        <taxon>Arundo</taxon>
    </lineage>
</organism>
<protein>
    <submittedName>
        <fullName evidence="2">Uncharacterized protein</fullName>
    </submittedName>
</protein>
<reference evidence="2" key="2">
    <citation type="journal article" date="2015" name="Data Brief">
        <title>Shoot transcriptome of the giant reed, Arundo donax.</title>
        <authorList>
            <person name="Barrero R.A."/>
            <person name="Guerrero F.D."/>
            <person name="Moolhuijzen P."/>
            <person name="Goolsby J.A."/>
            <person name="Tidwell J."/>
            <person name="Bellgard S.E."/>
            <person name="Bellgard M.I."/>
        </authorList>
    </citation>
    <scope>NUCLEOTIDE SEQUENCE</scope>
    <source>
        <tissue evidence="2">Shoot tissue taken approximately 20 cm above the soil surface</tissue>
    </source>
</reference>
<proteinExistence type="predicted"/>
<accession>A0A0A9G706</accession>